<dbReference type="EC" id="3.1.4.46" evidence="2"/>
<dbReference type="GO" id="GO:0006629">
    <property type="term" value="P:lipid metabolic process"/>
    <property type="evidence" value="ECO:0007669"/>
    <property type="project" value="InterPro"/>
</dbReference>
<dbReference type="STRING" id="295108.HT99x_02484"/>
<reference evidence="3" key="2">
    <citation type="journal article" date="2016" name="Genome Announc.">
        <title>Draft Genome Sequences of Two Novel Amoeba-Resistant Intranuclear Bacteria, 'Candidatus Berkiella cookevillensis' and 'Candidatus Berkiella aquae'.</title>
        <authorList>
            <person name="Mehari Y.T."/>
            <person name="Arivett B.A."/>
            <person name="Farone A.L."/>
            <person name="Gunderson J.H."/>
            <person name="Farone M.B."/>
        </authorList>
    </citation>
    <scope>NUCLEOTIDE SEQUENCE</scope>
    <source>
        <strain evidence="3">HT99</strain>
    </source>
</reference>
<dbReference type="AlphaFoldDB" id="A0A0Q9YTX4"/>
<dbReference type="EMBL" id="LKAJ02000001">
    <property type="protein sequence ID" value="MCS5711696.1"/>
    <property type="molecule type" value="Genomic_DNA"/>
</dbReference>
<dbReference type="PROSITE" id="PS51704">
    <property type="entry name" value="GP_PDE"/>
    <property type="match status" value="1"/>
</dbReference>
<dbReference type="SUPFAM" id="SSF51695">
    <property type="entry name" value="PLC-like phosphodiesterases"/>
    <property type="match status" value="1"/>
</dbReference>
<dbReference type="InterPro" id="IPR030395">
    <property type="entry name" value="GP_PDE_dom"/>
</dbReference>
<evidence type="ECO:0000313" key="3">
    <source>
        <dbReference type="EMBL" id="MCS5711696.1"/>
    </source>
</evidence>
<dbReference type="PANTHER" id="PTHR46211">
    <property type="entry name" value="GLYCEROPHOSPHORYL DIESTER PHOSPHODIESTERASE"/>
    <property type="match status" value="1"/>
</dbReference>
<dbReference type="Proteomes" id="UP000051497">
    <property type="component" value="Unassembled WGS sequence"/>
</dbReference>
<dbReference type="InterPro" id="IPR017946">
    <property type="entry name" value="PLC-like_Pdiesterase_TIM-brl"/>
</dbReference>
<reference evidence="2" key="1">
    <citation type="submission" date="2015-09" db="EMBL/GenBank/DDBJ databases">
        <title>Draft Genome Sequences of Two Novel Amoeba-resistant Intranuclear Bacteria, Candidatus Berkiella cookevillensis and Candidatus Berkiella aquae.</title>
        <authorList>
            <person name="Mehari Y.T."/>
            <person name="Arivett B.A."/>
            <person name="Farone A.L."/>
            <person name="Gunderson J.H."/>
            <person name="Farone M.B."/>
        </authorList>
    </citation>
    <scope>NUCLEOTIDE SEQUENCE [LARGE SCALE GENOMIC DNA]</scope>
    <source>
        <strain evidence="2">HT99</strain>
    </source>
</reference>
<name>A0A0Q9YTX4_9GAMM</name>
<protein>
    <submittedName>
        <fullName evidence="2">Glycerophosphoryl diester phosphodiesterase</fullName>
        <ecNumber evidence="2">3.1.4.46</ecNumber>
    </submittedName>
</protein>
<accession>A0A0Q9YTX4</accession>
<dbReference type="Pfam" id="PF03009">
    <property type="entry name" value="GDPD"/>
    <property type="match status" value="1"/>
</dbReference>
<gene>
    <name evidence="2" type="primary">ugpQ</name>
    <name evidence="3" type="ORF">HT99x_009635</name>
    <name evidence="2" type="ORF">HT99x_02484</name>
</gene>
<evidence type="ECO:0000259" key="1">
    <source>
        <dbReference type="PROSITE" id="PS51704"/>
    </source>
</evidence>
<reference evidence="3" key="3">
    <citation type="submission" date="2021-06" db="EMBL/GenBank/DDBJ databases">
        <title>Genomic Description and Analysis of Intracellular Bacteria, Candidatus Berkiella cookevillensis and Candidatus Berkiella aquae.</title>
        <authorList>
            <person name="Kidane D.T."/>
            <person name="Mehari Y.T."/>
            <person name="Rice F.C."/>
            <person name="Arivett B.A."/>
            <person name="Farone A.L."/>
            <person name="Berk S.G."/>
            <person name="Farone M.B."/>
        </authorList>
    </citation>
    <scope>NUCLEOTIDE SEQUENCE</scope>
    <source>
        <strain evidence="3">HT99</strain>
    </source>
</reference>
<dbReference type="EMBL" id="LKAJ01000012">
    <property type="protein sequence ID" value="KRG20388.1"/>
    <property type="molecule type" value="Genomic_DNA"/>
</dbReference>
<organism evidence="2">
    <name type="scientific">Candidatus Berkiella aquae</name>
    <dbReference type="NCBI Taxonomy" id="295108"/>
    <lineage>
        <taxon>Bacteria</taxon>
        <taxon>Pseudomonadati</taxon>
        <taxon>Pseudomonadota</taxon>
        <taxon>Gammaproteobacteria</taxon>
        <taxon>Candidatus Berkiellales</taxon>
        <taxon>Candidatus Berkiellaceae</taxon>
        <taxon>Candidatus Berkiella</taxon>
    </lineage>
</organism>
<dbReference type="GO" id="GO:0008889">
    <property type="term" value="F:glycerophosphodiester phosphodiesterase activity"/>
    <property type="evidence" value="ECO:0007669"/>
    <property type="project" value="UniProtKB-EC"/>
</dbReference>
<evidence type="ECO:0000313" key="4">
    <source>
        <dbReference type="Proteomes" id="UP000051497"/>
    </source>
</evidence>
<keyword evidence="2" id="KW-0378">Hydrolase</keyword>
<keyword evidence="4" id="KW-1185">Reference proteome</keyword>
<feature type="domain" description="GP-PDE" evidence="1">
    <location>
        <begin position="13"/>
        <end position="254"/>
    </location>
</feature>
<dbReference type="PANTHER" id="PTHR46211:SF1">
    <property type="entry name" value="GLYCEROPHOSPHODIESTER PHOSPHODIESTERASE, CYTOPLASMIC"/>
    <property type="match status" value="1"/>
</dbReference>
<dbReference type="Gene3D" id="3.20.20.190">
    <property type="entry name" value="Phosphatidylinositol (PI) phosphodiesterase"/>
    <property type="match status" value="1"/>
</dbReference>
<dbReference type="PATRIC" id="fig|1590043.3.peg.2532"/>
<dbReference type="RefSeq" id="WP_075067098.1">
    <property type="nucleotide sequence ID" value="NZ_LKAJ02000001.1"/>
</dbReference>
<sequence>MHYKHFPLTPPQDQLIGHRGVAALAPENTMASFRLAASQAINWIEFDVRLTKDHELIIFHDDTLERTTNGNGFVYEHNLEQLLNLDAGSWFAPHFAGESIPLFNEAFPQFLQWGLHCNIEMKFPPQPDDRHIEVLASRLCDILQSLWNPLYPLPLISSFEWKAIEWVRNKLPNFPIGFLSEDCTPLLIQQIAQIPNAALHCDYLALTPELLAQARIAKVPVLAYTVNEASVAHNLFSENVFGVFSDNPQQLRRA</sequence>
<proteinExistence type="predicted"/>
<comment type="caution">
    <text evidence="2">The sequence shown here is derived from an EMBL/GenBank/DDBJ whole genome shotgun (WGS) entry which is preliminary data.</text>
</comment>
<evidence type="ECO:0000313" key="2">
    <source>
        <dbReference type="EMBL" id="KRG20388.1"/>
    </source>
</evidence>
<dbReference type="OrthoDB" id="9795622at2"/>